<dbReference type="EMBL" id="RKST01000008">
    <property type="protein sequence ID" value="RUM97921.1"/>
    <property type="molecule type" value="Genomic_DNA"/>
</dbReference>
<reference evidence="2 3" key="1">
    <citation type="submission" date="2018-11" db="EMBL/GenBank/DDBJ databases">
        <title>Pseudaminobacter arsenicus sp. nov., an arsenic-resistant bacterium isolated from arsenic-rich aquifers.</title>
        <authorList>
            <person name="Mu Y."/>
        </authorList>
    </citation>
    <scope>NUCLEOTIDE SEQUENCE [LARGE SCALE GENOMIC DNA]</scope>
    <source>
        <strain evidence="2 3">CB3</strain>
    </source>
</reference>
<accession>A0A432V6Y1</accession>
<evidence type="ECO:0000259" key="1">
    <source>
        <dbReference type="Pfam" id="PF24243"/>
    </source>
</evidence>
<sequence length="159" mass="16259">MTIEQKIPQSVPVATGQVSNGVTTINNRDNRIESAAFGFVSKALTGTSGSLTSAEFWEGSYFLLTGTPSGAFTLSVPAEERGPFTVFNDTGQPVTVQIAGQSLTAPIAAAGTTAQLVSDGVNVRRAAVSGSGIANIAAMSQAAYDALVTPDAQTLHVII</sequence>
<dbReference type="RefSeq" id="WP_128626792.1">
    <property type="nucleotide sequence ID" value="NZ_RKST01000008.1"/>
</dbReference>
<evidence type="ECO:0000313" key="3">
    <source>
        <dbReference type="Proteomes" id="UP000281647"/>
    </source>
</evidence>
<comment type="caution">
    <text evidence="2">The sequence shown here is derived from an EMBL/GenBank/DDBJ whole genome shotgun (WGS) entry which is preliminary data.</text>
</comment>
<dbReference type="InterPro" id="IPR056923">
    <property type="entry name" value="Minor_tail_gp31_C"/>
</dbReference>
<organism evidence="2 3">
    <name type="scientific">Borborobacter arsenicus</name>
    <dbReference type="NCBI Taxonomy" id="1851146"/>
    <lineage>
        <taxon>Bacteria</taxon>
        <taxon>Pseudomonadati</taxon>
        <taxon>Pseudomonadota</taxon>
        <taxon>Alphaproteobacteria</taxon>
        <taxon>Hyphomicrobiales</taxon>
        <taxon>Phyllobacteriaceae</taxon>
        <taxon>Borborobacter</taxon>
    </lineage>
</organism>
<dbReference type="Proteomes" id="UP000281647">
    <property type="component" value="Unassembled WGS sequence"/>
</dbReference>
<dbReference type="OrthoDB" id="8115538at2"/>
<dbReference type="Pfam" id="PF24243">
    <property type="entry name" value="Phage_tail_C"/>
    <property type="match status" value="1"/>
</dbReference>
<feature type="domain" description="Minor tail protein gp31 C-terminal" evidence="1">
    <location>
        <begin position="135"/>
        <end position="159"/>
    </location>
</feature>
<dbReference type="AlphaFoldDB" id="A0A432V6Y1"/>
<proteinExistence type="predicted"/>
<protein>
    <recommendedName>
        <fullName evidence="1">Minor tail protein gp31 C-terminal domain-containing protein</fullName>
    </recommendedName>
</protein>
<evidence type="ECO:0000313" key="2">
    <source>
        <dbReference type="EMBL" id="RUM97921.1"/>
    </source>
</evidence>
<gene>
    <name evidence="2" type="ORF">EET67_09915</name>
</gene>
<name>A0A432V6Y1_9HYPH</name>
<keyword evidence="3" id="KW-1185">Reference proteome</keyword>